<comment type="similarity">
    <text evidence="7">Belongs to the binding-protein-dependent transport system permease family.</text>
</comment>
<keyword evidence="3" id="KW-1003">Cell membrane</keyword>
<dbReference type="CDD" id="cd06261">
    <property type="entry name" value="TM_PBP2"/>
    <property type="match status" value="1"/>
</dbReference>
<dbReference type="RefSeq" id="WP_227563828.1">
    <property type="nucleotide sequence ID" value="NZ_CP101989.1"/>
</dbReference>
<feature type="region of interest" description="Disordered" evidence="8">
    <location>
        <begin position="1"/>
        <end position="24"/>
    </location>
</feature>
<feature type="transmembrane region" description="Helical" evidence="7">
    <location>
        <begin position="257"/>
        <end position="279"/>
    </location>
</feature>
<evidence type="ECO:0000256" key="2">
    <source>
        <dbReference type="ARBA" id="ARBA00022448"/>
    </source>
</evidence>
<keyword evidence="2 7" id="KW-0813">Transport</keyword>
<proteinExistence type="inferred from homology"/>
<evidence type="ECO:0000259" key="9">
    <source>
        <dbReference type="PROSITE" id="PS50928"/>
    </source>
</evidence>
<comment type="subcellular location">
    <subcellularLocation>
        <location evidence="1 7">Cell membrane</location>
        <topology evidence="1 7">Multi-pass membrane protein</topology>
    </subcellularLocation>
</comment>
<evidence type="ECO:0000256" key="8">
    <source>
        <dbReference type="SAM" id="MobiDB-lite"/>
    </source>
</evidence>
<dbReference type="SUPFAM" id="SSF161098">
    <property type="entry name" value="MetI-like"/>
    <property type="match status" value="1"/>
</dbReference>
<evidence type="ECO:0000313" key="10">
    <source>
        <dbReference type="EMBL" id="UUI65327.1"/>
    </source>
</evidence>
<dbReference type="PROSITE" id="PS50928">
    <property type="entry name" value="ABC_TM1"/>
    <property type="match status" value="1"/>
</dbReference>
<gene>
    <name evidence="10" type="ORF">NP075_00870</name>
</gene>
<evidence type="ECO:0000256" key="7">
    <source>
        <dbReference type="RuleBase" id="RU363032"/>
    </source>
</evidence>
<protein>
    <submittedName>
        <fullName evidence="10">Carbohydrate ABC transporter permease</fullName>
    </submittedName>
</protein>
<evidence type="ECO:0000256" key="5">
    <source>
        <dbReference type="ARBA" id="ARBA00022989"/>
    </source>
</evidence>
<dbReference type="Proteomes" id="UP001317322">
    <property type="component" value="Chromosome"/>
</dbReference>
<dbReference type="InterPro" id="IPR035906">
    <property type="entry name" value="MetI-like_sf"/>
</dbReference>
<feature type="transmembrane region" description="Helical" evidence="7">
    <location>
        <begin position="29"/>
        <end position="50"/>
    </location>
</feature>
<feature type="transmembrane region" description="Helical" evidence="7">
    <location>
        <begin position="160"/>
        <end position="180"/>
    </location>
</feature>
<name>A0ABY5K4E6_9CELL</name>
<dbReference type="PANTHER" id="PTHR43744:SF12">
    <property type="entry name" value="ABC TRANSPORTER PERMEASE PROTEIN MG189-RELATED"/>
    <property type="match status" value="1"/>
</dbReference>
<evidence type="ECO:0000256" key="1">
    <source>
        <dbReference type="ARBA" id="ARBA00004651"/>
    </source>
</evidence>
<evidence type="ECO:0000256" key="6">
    <source>
        <dbReference type="ARBA" id="ARBA00023136"/>
    </source>
</evidence>
<accession>A0ABY5K4E6</accession>
<feature type="transmembrane region" description="Helical" evidence="7">
    <location>
        <begin position="88"/>
        <end position="114"/>
    </location>
</feature>
<dbReference type="InterPro" id="IPR000515">
    <property type="entry name" value="MetI-like"/>
</dbReference>
<keyword evidence="5 7" id="KW-1133">Transmembrane helix</keyword>
<evidence type="ECO:0000256" key="4">
    <source>
        <dbReference type="ARBA" id="ARBA00022692"/>
    </source>
</evidence>
<dbReference type="PANTHER" id="PTHR43744">
    <property type="entry name" value="ABC TRANSPORTER PERMEASE PROTEIN MG189-RELATED-RELATED"/>
    <property type="match status" value="1"/>
</dbReference>
<feature type="domain" description="ABC transmembrane type-1" evidence="9">
    <location>
        <begin position="89"/>
        <end position="280"/>
    </location>
</feature>
<keyword evidence="4 7" id="KW-0812">Transmembrane</keyword>
<dbReference type="Pfam" id="PF00528">
    <property type="entry name" value="BPD_transp_1"/>
    <property type="match status" value="1"/>
</dbReference>
<sequence length="294" mass="32105">MVTTEATAPAATTPSEPVQRRRDRRRVNVPGGLGSLLWLSVVIVPVYWVLVTSLRTQQHFFVDHPLGLPTAPTLDNYRQVVDSGFDRYLLNSVVVTVGAVALTIAVALLAAYTITRNTSRFVARSFSVFLLGLAIPLQAAIVPIFYMITKMGLYDTLLALVLPTAAFAVPITVIILVNFLRDIPRELFESMRVDGAGEWQVLVRLVLPLSRPAIATVAIYDGLNAWNGFLFPLVLTQSPDQRVLPLALWAFQGELTINVPAVMAAVVLSALPIFLLYLIGRRQLVAGLTAGFGK</sequence>
<evidence type="ECO:0000256" key="3">
    <source>
        <dbReference type="ARBA" id="ARBA00022475"/>
    </source>
</evidence>
<reference evidence="10 11" key="1">
    <citation type="submission" date="2022-07" db="EMBL/GenBank/DDBJ databases">
        <title>Novel species in genus cellulomonas.</title>
        <authorList>
            <person name="Ye L."/>
        </authorList>
    </citation>
    <scope>NUCLEOTIDE SEQUENCE [LARGE SCALE GENOMIC DNA]</scope>
    <source>
        <strain evidence="11">zg-Y908</strain>
    </source>
</reference>
<feature type="transmembrane region" description="Helical" evidence="7">
    <location>
        <begin position="201"/>
        <end position="220"/>
    </location>
</feature>
<dbReference type="EMBL" id="CP101989">
    <property type="protein sequence ID" value="UUI65327.1"/>
    <property type="molecule type" value="Genomic_DNA"/>
</dbReference>
<keyword evidence="6 7" id="KW-0472">Membrane</keyword>
<evidence type="ECO:0000313" key="11">
    <source>
        <dbReference type="Proteomes" id="UP001317322"/>
    </source>
</evidence>
<feature type="compositionally biased region" description="Low complexity" evidence="8">
    <location>
        <begin position="1"/>
        <end position="17"/>
    </location>
</feature>
<feature type="transmembrane region" description="Helical" evidence="7">
    <location>
        <begin position="126"/>
        <end position="148"/>
    </location>
</feature>
<organism evidence="10 11">
    <name type="scientific">Cellulomonas wangsupingiae</name>
    <dbReference type="NCBI Taxonomy" id="2968085"/>
    <lineage>
        <taxon>Bacteria</taxon>
        <taxon>Bacillati</taxon>
        <taxon>Actinomycetota</taxon>
        <taxon>Actinomycetes</taxon>
        <taxon>Micrococcales</taxon>
        <taxon>Cellulomonadaceae</taxon>
        <taxon>Cellulomonas</taxon>
    </lineage>
</organism>
<keyword evidence="11" id="KW-1185">Reference proteome</keyword>
<dbReference type="Gene3D" id="1.10.3720.10">
    <property type="entry name" value="MetI-like"/>
    <property type="match status" value="1"/>
</dbReference>